<keyword evidence="10 12" id="KW-0624">Polysaccharide degradation</keyword>
<dbReference type="PRINTS" id="PR00134">
    <property type="entry name" value="GLHYDRLASE10"/>
</dbReference>
<dbReference type="InterPro" id="IPR001000">
    <property type="entry name" value="GH10_dom"/>
</dbReference>
<dbReference type="EMBL" id="JAACJO010000004">
    <property type="protein sequence ID" value="KAF5359611.1"/>
    <property type="molecule type" value="Genomic_DNA"/>
</dbReference>
<sequence>MTKGFGFTLLLALLPTTLGQLNIAARIVGKKYFGTATNEYQFNDTRYLAELNNTLDFGILTPANSMKWDSTEAAQGQFTFANAEQVVRQAQKHGQMMRGHNCVWHSQLPSWVSDGGFDKKTLLQIVDTHCSTVVGHFKNQIWDVINGALFILRPSQSLNHELEPFNEDGTFRESVFYNTTGTDYFAAALRAARHADPKTKLYINDYNIEGTGPKSDGMYNLVKSLKKKGVPIDGVGVQGHLIVGSVPTTIEENFRKFASLGVEVAITELDIRMELPATKEKLEQQKKDYQYVISACKKVPACIGITIWDWSDKYSWVPDVFPGEGFPLPWDEDYKKKPAYWGILEGFLFPSF</sequence>
<feature type="active site" description="Nucleophile" evidence="11">
    <location>
        <position position="268"/>
    </location>
</feature>
<dbReference type="GO" id="GO:0045493">
    <property type="term" value="P:xylan catabolic process"/>
    <property type="evidence" value="ECO:0007669"/>
    <property type="project" value="UniProtKB-KW"/>
</dbReference>
<evidence type="ECO:0000256" key="3">
    <source>
        <dbReference type="ARBA" id="ARBA00004851"/>
    </source>
</evidence>
<gene>
    <name evidence="15" type="ORF">D9756_003506</name>
</gene>
<proteinExistence type="inferred from homology"/>
<protein>
    <recommendedName>
        <fullName evidence="12">Beta-xylanase</fullName>
        <ecNumber evidence="12">3.2.1.8</ecNumber>
    </recommendedName>
</protein>
<dbReference type="Pfam" id="PF00331">
    <property type="entry name" value="Glyco_hydro_10"/>
    <property type="match status" value="1"/>
</dbReference>
<keyword evidence="7 12" id="KW-0378">Hydrolase</keyword>
<dbReference type="SUPFAM" id="SSF51445">
    <property type="entry name" value="(Trans)glycosidases"/>
    <property type="match status" value="1"/>
</dbReference>
<dbReference type="AlphaFoldDB" id="A0A8H5G7H4"/>
<dbReference type="Gene3D" id="3.20.20.80">
    <property type="entry name" value="Glycosidases"/>
    <property type="match status" value="1"/>
</dbReference>
<dbReference type="PANTHER" id="PTHR31490:SF35">
    <property type="entry name" value="ENDO-1,4-BETA-XYLANASE"/>
    <property type="match status" value="1"/>
</dbReference>
<feature type="signal peptide" evidence="13">
    <location>
        <begin position="1"/>
        <end position="19"/>
    </location>
</feature>
<evidence type="ECO:0000313" key="16">
    <source>
        <dbReference type="Proteomes" id="UP000559027"/>
    </source>
</evidence>
<evidence type="ECO:0000256" key="7">
    <source>
        <dbReference type="ARBA" id="ARBA00022801"/>
    </source>
</evidence>
<dbReference type="PROSITE" id="PS51760">
    <property type="entry name" value="GH10_2"/>
    <property type="match status" value="1"/>
</dbReference>
<comment type="similarity">
    <text evidence="4 12">Belongs to the glycosyl hydrolase 10 (cellulase F) family.</text>
</comment>
<comment type="caution">
    <text evidence="15">The sequence shown here is derived from an EMBL/GenBank/DDBJ whole genome shotgun (WGS) entry which is preliminary data.</text>
</comment>
<evidence type="ECO:0000259" key="14">
    <source>
        <dbReference type="PROSITE" id="PS51760"/>
    </source>
</evidence>
<evidence type="ECO:0000256" key="13">
    <source>
        <dbReference type="SAM" id="SignalP"/>
    </source>
</evidence>
<evidence type="ECO:0000256" key="6">
    <source>
        <dbReference type="ARBA" id="ARBA00022651"/>
    </source>
</evidence>
<dbReference type="OrthoDB" id="3055998at2759"/>
<evidence type="ECO:0000256" key="4">
    <source>
        <dbReference type="ARBA" id="ARBA00007495"/>
    </source>
</evidence>
<dbReference type="InterPro" id="IPR044846">
    <property type="entry name" value="GH10"/>
</dbReference>
<dbReference type="SMART" id="SM00633">
    <property type="entry name" value="Glyco_10"/>
    <property type="match status" value="1"/>
</dbReference>
<evidence type="ECO:0000256" key="10">
    <source>
        <dbReference type="ARBA" id="ARBA00023326"/>
    </source>
</evidence>
<feature type="domain" description="GH10" evidence="14">
    <location>
        <begin position="22"/>
        <end position="346"/>
    </location>
</feature>
<organism evidence="15 16">
    <name type="scientific">Leucocoprinus leucothites</name>
    <dbReference type="NCBI Taxonomy" id="201217"/>
    <lineage>
        <taxon>Eukaryota</taxon>
        <taxon>Fungi</taxon>
        <taxon>Dikarya</taxon>
        <taxon>Basidiomycota</taxon>
        <taxon>Agaricomycotina</taxon>
        <taxon>Agaricomycetes</taxon>
        <taxon>Agaricomycetidae</taxon>
        <taxon>Agaricales</taxon>
        <taxon>Agaricineae</taxon>
        <taxon>Agaricaceae</taxon>
        <taxon>Leucocoprinus</taxon>
    </lineage>
</organism>
<evidence type="ECO:0000256" key="12">
    <source>
        <dbReference type="RuleBase" id="RU361174"/>
    </source>
</evidence>
<dbReference type="PROSITE" id="PS00591">
    <property type="entry name" value="GH10_1"/>
    <property type="match status" value="1"/>
</dbReference>
<dbReference type="GO" id="GO:0031176">
    <property type="term" value="F:endo-1,4-beta-xylanase activity"/>
    <property type="evidence" value="ECO:0007669"/>
    <property type="project" value="UniProtKB-EC"/>
</dbReference>
<feature type="chain" id="PRO_5034856435" description="Beta-xylanase" evidence="13">
    <location>
        <begin position="20"/>
        <end position="352"/>
    </location>
</feature>
<comment type="catalytic activity">
    <reaction evidence="1 12">
        <text>Endohydrolysis of (1-&gt;4)-beta-D-xylosidic linkages in xylans.</text>
        <dbReference type="EC" id="3.2.1.8"/>
    </reaction>
</comment>
<keyword evidence="6" id="KW-0858">Xylan degradation</keyword>
<evidence type="ECO:0000256" key="8">
    <source>
        <dbReference type="ARBA" id="ARBA00023277"/>
    </source>
</evidence>
<keyword evidence="8 12" id="KW-0119">Carbohydrate metabolism</keyword>
<evidence type="ECO:0000256" key="2">
    <source>
        <dbReference type="ARBA" id="ARBA00004613"/>
    </source>
</evidence>
<dbReference type="InterPro" id="IPR017853">
    <property type="entry name" value="GH"/>
</dbReference>
<evidence type="ECO:0000256" key="9">
    <source>
        <dbReference type="ARBA" id="ARBA00023295"/>
    </source>
</evidence>
<evidence type="ECO:0000313" key="15">
    <source>
        <dbReference type="EMBL" id="KAF5359611.1"/>
    </source>
</evidence>
<evidence type="ECO:0000256" key="11">
    <source>
        <dbReference type="PROSITE-ProRule" id="PRU10061"/>
    </source>
</evidence>
<name>A0A8H5G7H4_9AGAR</name>
<evidence type="ECO:0000256" key="1">
    <source>
        <dbReference type="ARBA" id="ARBA00000681"/>
    </source>
</evidence>
<dbReference type="GO" id="GO:0005576">
    <property type="term" value="C:extracellular region"/>
    <property type="evidence" value="ECO:0007669"/>
    <property type="project" value="UniProtKB-SubCell"/>
</dbReference>
<keyword evidence="5" id="KW-0964">Secreted</keyword>
<accession>A0A8H5G7H4</accession>
<keyword evidence="13" id="KW-0732">Signal</keyword>
<dbReference type="InterPro" id="IPR031158">
    <property type="entry name" value="GH10_AS"/>
</dbReference>
<keyword evidence="9 12" id="KW-0326">Glycosidase</keyword>
<comment type="pathway">
    <text evidence="3">Glycan degradation; xylan degradation.</text>
</comment>
<dbReference type="Proteomes" id="UP000559027">
    <property type="component" value="Unassembled WGS sequence"/>
</dbReference>
<evidence type="ECO:0000256" key="5">
    <source>
        <dbReference type="ARBA" id="ARBA00022525"/>
    </source>
</evidence>
<dbReference type="PANTHER" id="PTHR31490">
    <property type="entry name" value="GLYCOSYL HYDROLASE"/>
    <property type="match status" value="1"/>
</dbReference>
<reference evidence="15 16" key="1">
    <citation type="journal article" date="2020" name="ISME J.">
        <title>Uncovering the hidden diversity of litter-decomposition mechanisms in mushroom-forming fungi.</title>
        <authorList>
            <person name="Floudas D."/>
            <person name="Bentzer J."/>
            <person name="Ahren D."/>
            <person name="Johansson T."/>
            <person name="Persson P."/>
            <person name="Tunlid A."/>
        </authorList>
    </citation>
    <scope>NUCLEOTIDE SEQUENCE [LARGE SCALE GENOMIC DNA]</scope>
    <source>
        <strain evidence="15 16">CBS 146.42</strain>
    </source>
</reference>
<keyword evidence="16" id="KW-1185">Reference proteome</keyword>
<dbReference type="EC" id="3.2.1.8" evidence="12"/>
<comment type="subcellular location">
    <subcellularLocation>
        <location evidence="2">Secreted</location>
    </subcellularLocation>
</comment>